<reference evidence="1 2" key="1">
    <citation type="journal article" date="2024" name="G3 (Bethesda)">
        <title>Genome assembly of Hibiscus sabdariffa L. provides insights into metabolisms of medicinal natural products.</title>
        <authorList>
            <person name="Kim T."/>
        </authorList>
    </citation>
    <scope>NUCLEOTIDE SEQUENCE [LARGE SCALE GENOMIC DNA]</scope>
    <source>
        <strain evidence="1">TK-2024</strain>
        <tissue evidence="1">Old leaves</tissue>
    </source>
</reference>
<organism evidence="1 2">
    <name type="scientific">Hibiscus sabdariffa</name>
    <name type="common">roselle</name>
    <dbReference type="NCBI Taxonomy" id="183260"/>
    <lineage>
        <taxon>Eukaryota</taxon>
        <taxon>Viridiplantae</taxon>
        <taxon>Streptophyta</taxon>
        <taxon>Embryophyta</taxon>
        <taxon>Tracheophyta</taxon>
        <taxon>Spermatophyta</taxon>
        <taxon>Magnoliopsida</taxon>
        <taxon>eudicotyledons</taxon>
        <taxon>Gunneridae</taxon>
        <taxon>Pentapetalae</taxon>
        <taxon>rosids</taxon>
        <taxon>malvids</taxon>
        <taxon>Malvales</taxon>
        <taxon>Malvaceae</taxon>
        <taxon>Malvoideae</taxon>
        <taxon>Hibiscus</taxon>
    </lineage>
</organism>
<accession>A0ABR2N6Z6</accession>
<evidence type="ECO:0000313" key="2">
    <source>
        <dbReference type="Proteomes" id="UP001396334"/>
    </source>
</evidence>
<evidence type="ECO:0000313" key="1">
    <source>
        <dbReference type="EMBL" id="KAK8971916.1"/>
    </source>
</evidence>
<dbReference type="EMBL" id="JBBPBN010000236">
    <property type="protein sequence ID" value="KAK8971916.1"/>
    <property type="molecule type" value="Genomic_DNA"/>
</dbReference>
<gene>
    <name evidence="1" type="ORF">V6N11_035601</name>
</gene>
<dbReference type="Proteomes" id="UP001396334">
    <property type="component" value="Unassembled WGS sequence"/>
</dbReference>
<comment type="caution">
    <text evidence="1">The sequence shown here is derived from an EMBL/GenBank/DDBJ whole genome shotgun (WGS) entry which is preliminary data.</text>
</comment>
<keyword evidence="2" id="KW-1185">Reference proteome</keyword>
<protein>
    <submittedName>
        <fullName evidence="1">Uncharacterized protein</fullName>
    </submittedName>
</protein>
<name>A0ABR2N6Z6_9ROSI</name>
<sequence>MVDERGEWNWSRLWGLLPMETLERLAACPPPRSHYGDDVPGWRWDDNRKFTVSSVYEYLRGGEASNRHHKWRLIWSLKAVKVESRGIRSSWLTFKPLGK</sequence>
<proteinExistence type="predicted"/>